<dbReference type="AlphaFoldDB" id="A0A1Y1Z5J9"/>
<keyword evidence="3" id="KW-1185">Reference proteome</keyword>
<evidence type="ECO:0000313" key="3">
    <source>
        <dbReference type="Proteomes" id="UP000193144"/>
    </source>
</evidence>
<proteinExistence type="predicted"/>
<dbReference type="EMBL" id="MCFA01000126">
    <property type="protein sequence ID" value="ORY05394.1"/>
    <property type="molecule type" value="Genomic_DNA"/>
</dbReference>
<comment type="caution">
    <text evidence="2">The sequence shown here is derived from an EMBL/GenBank/DDBJ whole genome shotgun (WGS) entry which is preliminary data.</text>
</comment>
<accession>A0A1Y1Z5J9</accession>
<dbReference type="Proteomes" id="UP000193144">
    <property type="component" value="Unassembled WGS sequence"/>
</dbReference>
<feature type="non-terminal residue" evidence="2">
    <location>
        <position position="1"/>
    </location>
</feature>
<reference evidence="2 3" key="1">
    <citation type="submission" date="2016-07" db="EMBL/GenBank/DDBJ databases">
        <title>Pervasive Adenine N6-methylation of Active Genes in Fungi.</title>
        <authorList>
            <consortium name="DOE Joint Genome Institute"/>
            <person name="Mondo S.J."/>
            <person name="Dannebaum R.O."/>
            <person name="Kuo R.C."/>
            <person name="Labutti K."/>
            <person name="Haridas S."/>
            <person name="Kuo A."/>
            <person name="Salamov A."/>
            <person name="Ahrendt S.R."/>
            <person name="Lipzen A."/>
            <person name="Sullivan W."/>
            <person name="Andreopoulos W.B."/>
            <person name="Clum A."/>
            <person name="Lindquist E."/>
            <person name="Daum C."/>
            <person name="Ramamoorthy G.K."/>
            <person name="Gryganskyi A."/>
            <person name="Culley D."/>
            <person name="Magnuson J.K."/>
            <person name="James T.Y."/>
            <person name="O'Malley M.A."/>
            <person name="Stajich J.E."/>
            <person name="Spatafora J.W."/>
            <person name="Visel A."/>
            <person name="Grigoriev I.V."/>
        </authorList>
    </citation>
    <scope>NUCLEOTIDE SEQUENCE [LARGE SCALE GENOMIC DNA]</scope>
    <source>
        <strain evidence="2 3">CBS 115471</strain>
    </source>
</reference>
<organism evidence="2 3">
    <name type="scientific">Clohesyomyces aquaticus</name>
    <dbReference type="NCBI Taxonomy" id="1231657"/>
    <lineage>
        <taxon>Eukaryota</taxon>
        <taxon>Fungi</taxon>
        <taxon>Dikarya</taxon>
        <taxon>Ascomycota</taxon>
        <taxon>Pezizomycotina</taxon>
        <taxon>Dothideomycetes</taxon>
        <taxon>Pleosporomycetidae</taxon>
        <taxon>Pleosporales</taxon>
        <taxon>Lindgomycetaceae</taxon>
        <taxon>Clohesyomyces</taxon>
    </lineage>
</organism>
<name>A0A1Y1Z5J9_9PLEO</name>
<evidence type="ECO:0000313" key="2">
    <source>
        <dbReference type="EMBL" id="ORY05394.1"/>
    </source>
</evidence>
<keyword evidence="1" id="KW-1133">Transmembrane helix</keyword>
<sequence length="73" mass="8099">VDIQTIEKRLSLLYNRLWKAGWTYRSAIPGNLTTTLDSSGIIIYFGSVSAMFLAALTSITLRCCCHALQLLGF</sequence>
<feature type="transmembrane region" description="Helical" evidence="1">
    <location>
        <begin position="41"/>
        <end position="61"/>
    </location>
</feature>
<feature type="non-terminal residue" evidence="2">
    <location>
        <position position="73"/>
    </location>
</feature>
<keyword evidence="1" id="KW-0472">Membrane</keyword>
<protein>
    <submittedName>
        <fullName evidence="2">Uncharacterized protein</fullName>
    </submittedName>
</protein>
<evidence type="ECO:0000256" key="1">
    <source>
        <dbReference type="SAM" id="Phobius"/>
    </source>
</evidence>
<keyword evidence="1" id="KW-0812">Transmembrane</keyword>
<gene>
    <name evidence="2" type="ORF">BCR34DRAFT_468924</name>
</gene>